<dbReference type="STRING" id="154538.A0A1M2V649"/>
<feature type="region of interest" description="Disordered" evidence="1">
    <location>
        <begin position="16"/>
        <end position="69"/>
    </location>
</feature>
<name>A0A1M2V649_TRAPU</name>
<dbReference type="Proteomes" id="UP000184267">
    <property type="component" value="Unassembled WGS sequence"/>
</dbReference>
<accession>A0A1M2V649</accession>
<dbReference type="EMBL" id="MNAD01001636">
    <property type="protein sequence ID" value="OJT03078.1"/>
    <property type="molecule type" value="Genomic_DNA"/>
</dbReference>
<dbReference type="OrthoDB" id="3362817at2759"/>
<keyword evidence="3" id="KW-1185">Reference proteome</keyword>
<dbReference type="OMA" id="IRRVGEW"/>
<evidence type="ECO:0008006" key="4">
    <source>
        <dbReference type="Google" id="ProtNLM"/>
    </source>
</evidence>
<feature type="compositionally biased region" description="Basic and acidic residues" evidence="1">
    <location>
        <begin position="98"/>
        <end position="107"/>
    </location>
</feature>
<feature type="compositionally biased region" description="Low complexity" evidence="1">
    <location>
        <begin position="49"/>
        <end position="63"/>
    </location>
</feature>
<organism evidence="2 3">
    <name type="scientific">Trametes pubescens</name>
    <name type="common">White-rot fungus</name>
    <dbReference type="NCBI Taxonomy" id="154538"/>
    <lineage>
        <taxon>Eukaryota</taxon>
        <taxon>Fungi</taxon>
        <taxon>Dikarya</taxon>
        <taxon>Basidiomycota</taxon>
        <taxon>Agaricomycotina</taxon>
        <taxon>Agaricomycetes</taxon>
        <taxon>Polyporales</taxon>
        <taxon>Polyporaceae</taxon>
        <taxon>Trametes</taxon>
    </lineage>
</organism>
<feature type="region of interest" description="Disordered" evidence="1">
    <location>
        <begin position="505"/>
        <end position="524"/>
    </location>
</feature>
<gene>
    <name evidence="2" type="ORF">TRAPUB_6421</name>
</gene>
<evidence type="ECO:0000256" key="1">
    <source>
        <dbReference type="SAM" id="MobiDB-lite"/>
    </source>
</evidence>
<evidence type="ECO:0000313" key="2">
    <source>
        <dbReference type="EMBL" id="OJT03078.1"/>
    </source>
</evidence>
<feature type="region of interest" description="Disordered" evidence="1">
    <location>
        <begin position="98"/>
        <end position="120"/>
    </location>
</feature>
<protein>
    <recommendedName>
        <fullName evidence="4">Mitochondrial inner-membrane-bound regulator-domain-containing protein</fullName>
    </recommendedName>
</protein>
<proteinExistence type="predicted"/>
<evidence type="ECO:0000313" key="3">
    <source>
        <dbReference type="Proteomes" id="UP000184267"/>
    </source>
</evidence>
<dbReference type="AlphaFoldDB" id="A0A1M2V649"/>
<reference evidence="2 3" key="1">
    <citation type="submission" date="2016-10" db="EMBL/GenBank/DDBJ databases">
        <title>Genome sequence of the basidiomycete white-rot fungus Trametes pubescens.</title>
        <authorList>
            <person name="Makela M.R."/>
            <person name="Granchi Z."/>
            <person name="Peng M."/>
            <person name="De Vries R.P."/>
            <person name="Grigoriev I."/>
            <person name="Riley R."/>
            <person name="Hilden K."/>
        </authorList>
    </citation>
    <scope>NUCLEOTIDE SEQUENCE [LARGE SCALE GENOMIC DNA]</scope>
    <source>
        <strain evidence="2 3">FBCC735</strain>
    </source>
</reference>
<sequence length="773" mass="85702">MSLPLLRHTRLSQSLAATRRLASRSRRYSASPVLAEARREPEQRDDDAQVAGPSSSQPASSGADTNVSQAPLKGAQKSSDFTRVQSYLASINASGLEPTREDLERCRPLHQPSPHSPQYTETYTTLINNLCRSFTKEQLRKFLAETLGMSRHSGSHRKKVEYAESIVEQLWGWPTLKELEKAKRDRTEVSIQTFPVSASDLFLFLGPDGTDLLRISKDFDVHISLRREPMALQVEGSRGALREVAERLLILKKSFVEETYDLPFPVAIPPDMVQRISRLASAYLENVPSTPGKLKIVAKGEEGISSAKRLASRAVYEIEESLHTPILTYIPPGAAATHVEQLVMFPHDYALFPYLSPRPLPFTMNTSGTFRLRRAAQWLAADFRERIEHTGGLQGGKGHILTGPEEEGNLKSVLLRGLPSAGQPDQPPIVVKASMGHMLLTRPSGEQRATLVPPLTGAHPFGKVRKWIAQNPVKMTFVPDLPLPLLDVSPLNQSTKHRLVYHALGGGADGTSRETSPKSPAPVRRRKVISLEVTLTKPAAAPQEPRDTMLERDLEEGLSALDFDGSPQTLSAYPALPRVPQIPVLNTAGVHCWTGVEADINLMMPNRPMDLQFTVRSATELAEARQPAELQQYVAQLRAYLKGTDLEADYPSPPLLIENDGERYILHSNTSVRQSEELVSDDVQPTSVDFNPAMEDVTPTRAVCESTLDLETSQKSMHCEVTCPDASSEAAWTQFLRDCDRLSLLREPPPKLYSALQDTQQWNDREMDGDDIL</sequence>
<comment type="caution">
    <text evidence="2">The sequence shown here is derived from an EMBL/GenBank/DDBJ whole genome shotgun (WGS) entry which is preliminary data.</text>
</comment>